<feature type="domain" description="PDZ" evidence="17">
    <location>
        <begin position="407"/>
        <end position="473"/>
    </location>
</feature>
<comment type="similarity">
    <text evidence="3">Belongs to the peptidase S1C family.</text>
</comment>
<dbReference type="InterPro" id="IPR036034">
    <property type="entry name" value="PDZ_sf"/>
</dbReference>
<keyword evidence="19" id="KW-1185">Reference proteome</keyword>
<dbReference type="PRINTS" id="PR00834">
    <property type="entry name" value="PROTEASES2C"/>
</dbReference>
<accession>L0EXY3</accession>
<keyword evidence="16" id="KW-0812">Transmembrane</keyword>
<reference evidence="18 19" key="1">
    <citation type="journal article" date="2012" name="Stand. Genomic Sci.">
        <title>Complete genome sequence of Liberibacter crescens BT-1.</title>
        <authorList>
            <person name="Leonard M.T."/>
            <person name="Fagen J.R."/>
            <person name="Davis-Richardson A.G."/>
            <person name="Davis M.J."/>
            <person name="Triplett E.W."/>
        </authorList>
    </citation>
    <scope>NUCLEOTIDE SEQUENCE [LARGE SCALE GENOMIC DNA]</scope>
    <source>
        <strain evidence="18 19">BT-1</strain>
    </source>
</reference>
<dbReference type="Pfam" id="PF13180">
    <property type="entry name" value="PDZ_2"/>
    <property type="match status" value="1"/>
</dbReference>
<name>L0EXY3_LIBCB</name>
<dbReference type="InterPro" id="IPR001478">
    <property type="entry name" value="PDZ"/>
</dbReference>
<dbReference type="GO" id="GO:0042597">
    <property type="term" value="C:periplasmic space"/>
    <property type="evidence" value="ECO:0007669"/>
    <property type="project" value="UniProtKB-SubCell"/>
</dbReference>
<dbReference type="SMART" id="SM00228">
    <property type="entry name" value="PDZ"/>
    <property type="match status" value="2"/>
</dbReference>
<feature type="active site" description="Charge relay system" evidence="14">
    <location>
        <position position="251"/>
    </location>
</feature>
<gene>
    <name evidence="18" type="ordered locus">B488_12490</name>
</gene>
<evidence type="ECO:0000256" key="6">
    <source>
        <dbReference type="ARBA" id="ARBA00022670"/>
    </source>
</evidence>
<dbReference type="AlphaFoldDB" id="L0EXY3"/>
<keyword evidence="11" id="KW-0720">Serine protease</keyword>
<feature type="binding site" evidence="15">
    <location>
        <begin position="249"/>
        <end position="251"/>
    </location>
    <ligand>
        <name>substrate</name>
    </ligand>
</feature>
<keyword evidence="9" id="KW-0574">Periplasm</keyword>
<evidence type="ECO:0000256" key="11">
    <source>
        <dbReference type="ARBA" id="ARBA00022825"/>
    </source>
</evidence>
<keyword evidence="7" id="KW-0732">Signal</keyword>
<evidence type="ECO:0000313" key="18">
    <source>
        <dbReference type="EMBL" id="AGA65241.1"/>
    </source>
</evidence>
<dbReference type="InterPro" id="IPR011782">
    <property type="entry name" value="Pept_S1C_Do"/>
</dbReference>
<dbReference type="PATRIC" id="fig|1215343.11.peg.1290"/>
<evidence type="ECO:0000256" key="15">
    <source>
        <dbReference type="PIRSR" id="PIRSR611782-2"/>
    </source>
</evidence>
<evidence type="ECO:0000313" key="19">
    <source>
        <dbReference type="Proteomes" id="UP000010799"/>
    </source>
</evidence>
<evidence type="ECO:0000256" key="12">
    <source>
        <dbReference type="ARBA" id="ARBA00023016"/>
    </source>
</evidence>
<evidence type="ECO:0000259" key="17">
    <source>
        <dbReference type="PROSITE" id="PS50106"/>
    </source>
</evidence>
<evidence type="ECO:0000256" key="13">
    <source>
        <dbReference type="ARBA" id="ARBA00032850"/>
    </source>
</evidence>
<feature type="active site" description="Charge relay system" evidence="14">
    <location>
        <position position="148"/>
    </location>
</feature>
<dbReference type="NCBIfam" id="TIGR02037">
    <property type="entry name" value="degP_htrA_DO"/>
    <property type="match status" value="1"/>
</dbReference>
<feature type="active site" description="Charge relay system" evidence="14">
    <location>
        <position position="178"/>
    </location>
</feature>
<evidence type="ECO:0000256" key="5">
    <source>
        <dbReference type="ARBA" id="ARBA00013958"/>
    </source>
</evidence>
<evidence type="ECO:0000256" key="4">
    <source>
        <dbReference type="ARBA" id="ARBA00013035"/>
    </source>
</evidence>
<dbReference type="Gene3D" id="2.40.10.120">
    <property type="match status" value="1"/>
</dbReference>
<feature type="binding site" evidence="15">
    <location>
        <position position="148"/>
    </location>
    <ligand>
        <name>substrate</name>
    </ligand>
</feature>
<keyword evidence="16" id="KW-1133">Transmembrane helix</keyword>
<keyword evidence="8" id="KW-0677">Repeat</keyword>
<keyword evidence="12" id="KW-0346">Stress response</keyword>
<evidence type="ECO:0000256" key="8">
    <source>
        <dbReference type="ARBA" id="ARBA00022737"/>
    </source>
</evidence>
<keyword evidence="16" id="KW-0472">Membrane</keyword>
<dbReference type="eggNOG" id="COG0265">
    <property type="taxonomic scope" value="Bacteria"/>
</dbReference>
<evidence type="ECO:0000256" key="1">
    <source>
        <dbReference type="ARBA" id="ARBA00001772"/>
    </source>
</evidence>
<dbReference type="Gene3D" id="2.30.42.10">
    <property type="match status" value="2"/>
</dbReference>
<dbReference type="Pfam" id="PF00595">
    <property type="entry name" value="PDZ"/>
    <property type="match status" value="1"/>
</dbReference>
<dbReference type="GO" id="GO:0004252">
    <property type="term" value="F:serine-type endopeptidase activity"/>
    <property type="evidence" value="ECO:0007669"/>
    <property type="project" value="InterPro"/>
</dbReference>
<dbReference type="EC" id="3.4.21.107" evidence="4"/>
<keyword evidence="6 18" id="KW-0645">Protease</keyword>
<dbReference type="SUPFAM" id="SSF50156">
    <property type="entry name" value="PDZ domain-like"/>
    <property type="match status" value="2"/>
</dbReference>
<dbReference type="Proteomes" id="UP000010799">
    <property type="component" value="Chromosome"/>
</dbReference>
<sequence>MKKSNEYVQDKEPIYEFEVFFKFLSIALLAMVVSVSGWPIKIADSFALPVISGPQIPSFAPVVDAVYSSVVSVRVQSKLSPVSDKEMELFDFYGFDDLPDDHPLSRFFRDFGLRKKTEKKSKNAPLRPIAQGSGFFVSEDGYIVTNNHVIADGSSFIIVLNDGTELPAKLVGKDTRTDLAVLKVNDKRKFVYAEFGDDNVRVGDWVLAVGNPFGLGGTVTAGIVSNRSRHIGSGIYDDYIQIDAAVNRGNSGGPTFNLKGQVIGVNTAIVSNSGGTNLGIAFAIPASTAKEVVSVLIKKGKIDRGWLGVHIQNVTKEIAESLGFAEQKGVFIAGVEKDSPAGKYGIKEGDIISAIENVPVKDVRDLALRVASLPPGKKVELTVWHAGQEKKSVFVKLGTFPTDPEKEIKSTKEEEDKGEGREISGLGIKVISDNSASGGLSITSVDENSEAAEKGIKEGMRIISVNNSKVSSVEDIEKILNLSRKKGRKNALFQIEFKNGSNFIPLKIIKE</sequence>
<dbReference type="InterPro" id="IPR009003">
    <property type="entry name" value="Peptidase_S1_PA"/>
</dbReference>
<comment type="catalytic activity">
    <reaction evidence="1">
        <text>Acts on substrates that are at least partially unfolded. The cleavage site P1 residue is normally between a pair of hydrophobic residues, such as Val-|-Val.</text>
        <dbReference type="EC" id="3.4.21.107"/>
    </reaction>
</comment>
<feature type="domain" description="PDZ" evidence="17">
    <location>
        <begin position="294"/>
        <end position="363"/>
    </location>
</feature>
<organism evidence="18 19">
    <name type="scientific">Liberibacter crescens (strain BT-1)</name>
    <dbReference type="NCBI Taxonomy" id="1215343"/>
    <lineage>
        <taxon>Bacteria</taxon>
        <taxon>Pseudomonadati</taxon>
        <taxon>Pseudomonadota</taxon>
        <taxon>Alphaproteobacteria</taxon>
        <taxon>Hyphomicrobiales</taxon>
        <taxon>Rhizobiaceae</taxon>
        <taxon>Liberibacter</taxon>
    </lineage>
</organism>
<dbReference type="STRING" id="1215343.B488_12490"/>
<comment type="subcellular location">
    <subcellularLocation>
        <location evidence="2">Periplasm</location>
    </subcellularLocation>
</comment>
<dbReference type="Pfam" id="PF13365">
    <property type="entry name" value="Trypsin_2"/>
    <property type="match status" value="1"/>
</dbReference>
<dbReference type="KEGG" id="lcc:B488_12490"/>
<feature type="binding site" evidence="15">
    <location>
        <position position="178"/>
    </location>
    <ligand>
        <name>substrate</name>
    </ligand>
</feature>
<dbReference type="EMBL" id="CP003789">
    <property type="protein sequence ID" value="AGA65241.1"/>
    <property type="molecule type" value="Genomic_DNA"/>
</dbReference>
<evidence type="ECO:0000256" key="10">
    <source>
        <dbReference type="ARBA" id="ARBA00022801"/>
    </source>
</evidence>
<evidence type="ECO:0000256" key="16">
    <source>
        <dbReference type="SAM" id="Phobius"/>
    </source>
</evidence>
<evidence type="ECO:0000256" key="2">
    <source>
        <dbReference type="ARBA" id="ARBA00004418"/>
    </source>
</evidence>
<dbReference type="CDD" id="cd10839">
    <property type="entry name" value="cpPDZ1_DegP-like"/>
    <property type="match status" value="1"/>
</dbReference>
<keyword evidence="10" id="KW-0378">Hydrolase</keyword>
<dbReference type="FunFam" id="2.40.10.120:FF:000007">
    <property type="entry name" value="Periplasmic serine endoprotease DegP-like"/>
    <property type="match status" value="1"/>
</dbReference>
<evidence type="ECO:0000256" key="3">
    <source>
        <dbReference type="ARBA" id="ARBA00010541"/>
    </source>
</evidence>
<dbReference type="PANTHER" id="PTHR22939">
    <property type="entry name" value="SERINE PROTEASE FAMILY S1C HTRA-RELATED"/>
    <property type="match status" value="1"/>
</dbReference>
<dbReference type="InterPro" id="IPR001940">
    <property type="entry name" value="Peptidase_S1C"/>
</dbReference>
<dbReference type="SUPFAM" id="SSF50494">
    <property type="entry name" value="Trypsin-like serine proteases"/>
    <property type="match status" value="1"/>
</dbReference>
<evidence type="ECO:0000256" key="7">
    <source>
        <dbReference type="ARBA" id="ARBA00022729"/>
    </source>
</evidence>
<protein>
    <recommendedName>
        <fullName evidence="5">Probable periplasmic serine endoprotease DegP-like</fullName>
        <ecNumber evidence="4">3.4.21.107</ecNumber>
    </recommendedName>
    <alternativeName>
        <fullName evidence="13">Protease Do</fullName>
    </alternativeName>
</protein>
<proteinExistence type="inferred from homology"/>
<evidence type="ECO:0000256" key="9">
    <source>
        <dbReference type="ARBA" id="ARBA00022764"/>
    </source>
</evidence>
<dbReference type="PROSITE" id="PS50106">
    <property type="entry name" value="PDZ"/>
    <property type="match status" value="2"/>
</dbReference>
<dbReference type="GO" id="GO:0006508">
    <property type="term" value="P:proteolysis"/>
    <property type="evidence" value="ECO:0007669"/>
    <property type="project" value="UniProtKB-KW"/>
</dbReference>
<dbReference type="HOGENOM" id="CLU_020120_1_0_5"/>
<dbReference type="PANTHER" id="PTHR22939:SF130">
    <property type="entry name" value="PERIPLASMIC SERINE ENDOPROTEASE DEGP-LIKE-RELATED"/>
    <property type="match status" value="1"/>
</dbReference>
<feature type="transmembrane region" description="Helical" evidence="16">
    <location>
        <begin position="20"/>
        <end position="40"/>
    </location>
</feature>
<evidence type="ECO:0000256" key="14">
    <source>
        <dbReference type="PIRSR" id="PIRSR611782-1"/>
    </source>
</evidence>